<dbReference type="SUPFAM" id="SSF52540">
    <property type="entry name" value="P-loop containing nucleoside triphosphate hydrolases"/>
    <property type="match status" value="1"/>
</dbReference>
<dbReference type="CDD" id="cd00882">
    <property type="entry name" value="Ras_like_GTPase"/>
    <property type="match status" value="1"/>
</dbReference>
<organism evidence="3 4">
    <name type="scientific">Bifidobacterium asteroides</name>
    <dbReference type="NCBI Taxonomy" id="1684"/>
    <lineage>
        <taxon>Bacteria</taxon>
        <taxon>Bacillati</taxon>
        <taxon>Actinomycetota</taxon>
        <taxon>Actinomycetes</taxon>
        <taxon>Bifidobacteriales</taxon>
        <taxon>Bifidobacteriaceae</taxon>
        <taxon>Bifidobacterium</taxon>
    </lineage>
</organism>
<dbReference type="EMBL" id="VMHJ01000001">
    <property type="protein sequence ID" value="TSJ86465.1"/>
    <property type="molecule type" value="Genomic_DNA"/>
</dbReference>
<reference evidence="3 4" key="1">
    <citation type="submission" date="2019-07" db="EMBL/GenBank/DDBJ databases">
        <title>Bifidobacterium asteroides genomes.</title>
        <authorList>
            <person name="Zheng H."/>
        </authorList>
    </citation>
    <scope>NUCLEOTIDE SEQUENCE [LARGE SCALE GENOMIC DNA]</scope>
    <source>
        <strain evidence="3 4">W8111</strain>
    </source>
</reference>
<keyword evidence="1" id="KW-0472">Membrane</keyword>
<dbReference type="Gene3D" id="3.40.50.300">
    <property type="entry name" value="P-loop containing nucleotide triphosphate hydrolases"/>
    <property type="match status" value="1"/>
</dbReference>
<keyword evidence="1" id="KW-0812">Transmembrane</keyword>
<proteinExistence type="predicted"/>
<evidence type="ECO:0000259" key="2">
    <source>
        <dbReference type="Pfam" id="PF19993"/>
    </source>
</evidence>
<feature type="transmembrane region" description="Helical" evidence="1">
    <location>
        <begin position="61"/>
        <end position="90"/>
    </location>
</feature>
<feature type="transmembrane region" description="Helical" evidence="1">
    <location>
        <begin position="96"/>
        <end position="117"/>
    </location>
</feature>
<sequence>MSEAAKEPAKHSYYFGPGLADLKQVVTSALKNIEESLFSLANTIEDSPNFMIKIDNIIINVLWWIFSYTFWIGAATMTILAGVTFCFFMLIPHIAVFLVVDIIGIAYTGIIFVIELVMMKLRRVSLVCDTCHTRFAYPVYICPSCGAKHQELSPNVFGALHHRCTCGAKLPSSLLVLKNPRRSLDAICPNCWKSGREVTVQGAGSHTVCIPIVGGESAGKSAFITAYVKDLIDHQASTHGLTTHFYDDSKKSMYSAMTMDYQNGTVKKTATVTRTDISSTISFSFYLEGEKLKPRRLMQIYDIAGETFVGNSENEQQRQYEHCDGIVLVIDPMSLPKAQALFGNQMDAGDQSAVSSASLEDVMNALNNDLRENTKIDKSGKLSMPLAVVLNKVDEAEGLDDRFGNKGVMKIRAANTERFTNDFDLMDLLCRQFLVDMDMPEIVDLIEQNFKSSRFFAVSAIGHTAGNGNAFKPLNVNAVMSWILQNCDPNLAKDLSMQTFSKASLPLEKPVAGLYEALLAGQGGSKQSSQ</sequence>
<dbReference type="Proteomes" id="UP000317536">
    <property type="component" value="Unassembled WGS sequence"/>
</dbReference>
<evidence type="ECO:0000313" key="4">
    <source>
        <dbReference type="Proteomes" id="UP000317536"/>
    </source>
</evidence>
<dbReference type="Pfam" id="PF19993">
    <property type="entry name" value="DO-GTPase2"/>
    <property type="match status" value="1"/>
</dbReference>
<accession>A0A556RC73</accession>
<comment type="caution">
    <text evidence="3">The sequence shown here is derived from an EMBL/GenBank/DDBJ whole genome shotgun (WGS) entry which is preliminary data.</text>
</comment>
<evidence type="ECO:0000313" key="3">
    <source>
        <dbReference type="EMBL" id="TSJ86465.1"/>
    </source>
</evidence>
<name>A0A556RC73_9BIFI</name>
<evidence type="ECO:0000256" key="1">
    <source>
        <dbReference type="SAM" id="Phobius"/>
    </source>
</evidence>
<keyword evidence="1" id="KW-1133">Transmembrane helix</keyword>
<dbReference type="InterPro" id="IPR027417">
    <property type="entry name" value="P-loop_NTPase"/>
</dbReference>
<protein>
    <submittedName>
        <fullName evidence="3">GTPase domain-containing protein</fullName>
    </submittedName>
</protein>
<dbReference type="AlphaFoldDB" id="A0A556RC73"/>
<gene>
    <name evidence="3" type="ORF">FPK29_01920</name>
</gene>
<feature type="domain" description="Double-GTPase 2" evidence="2">
    <location>
        <begin position="209"/>
        <end position="400"/>
    </location>
</feature>
<dbReference type="InterPro" id="IPR045528">
    <property type="entry name" value="DO-GTPase2"/>
</dbReference>